<dbReference type="Gene3D" id="3.90.1150.10">
    <property type="entry name" value="Aspartate Aminotransferase, domain 1"/>
    <property type="match status" value="1"/>
</dbReference>
<accession>A0A1L9QS82</accession>
<dbReference type="AlphaFoldDB" id="A0A1L9QS82"/>
<dbReference type="EMBL" id="MLAW01000016">
    <property type="protein sequence ID" value="OJJ25550.1"/>
    <property type="molecule type" value="Genomic_DNA"/>
</dbReference>
<dbReference type="GO" id="GO:0030170">
    <property type="term" value="F:pyridoxal phosphate binding"/>
    <property type="evidence" value="ECO:0007669"/>
    <property type="project" value="TreeGrafter"/>
</dbReference>
<dbReference type="PIRSF" id="PIRSF000390">
    <property type="entry name" value="PLP_StrS"/>
    <property type="match status" value="1"/>
</dbReference>
<dbReference type="Gene3D" id="3.40.640.10">
    <property type="entry name" value="Type I PLP-dependent aspartate aminotransferase-like (Major domain)"/>
    <property type="match status" value="1"/>
</dbReference>
<dbReference type="InterPro" id="IPR015422">
    <property type="entry name" value="PyrdxlP-dep_Trfase_small"/>
</dbReference>
<dbReference type="SUPFAM" id="SSF53383">
    <property type="entry name" value="PLP-dependent transferases"/>
    <property type="match status" value="1"/>
</dbReference>
<gene>
    <name evidence="2" type="ORF">BI308_11160</name>
</gene>
<keyword evidence="1" id="KW-0663">Pyridoxal phosphate</keyword>
<dbReference type="Pfam" id="PF01041">
    <property type="entry name" value="DegT_DnrJ_EryC1"/>
    <property type="match status" value="1"/>
</dbReference>
<dbReference type="InterPro" id="IPR000653">
    <property type="entry name" value="DegT/StrS_aminotransferase"/>
</dbReference>
<evidence type="ECO:0000256" key="1">
    <source>
        <dbReference type="RuleBase" id="RU004508"/>
    </source>
</evidence>
<comment type="similarity">
    <text evidence="1">Belongs to the DegT/DnrJ/EryC1 family.</text>
</comment>
<dbReference type="InterPro" id="IPR015424">
    <property type="entry name" value="PyrdxlP-dep_Trfase"/>
</dbReference>
<name>A0A1L9QS82_9CYAN</name>
<sequence length="393" mass="44734">MTEKKLNWPLMKNNITRADLDAAIAFLQQDDPILTQSKQVKAFEQEWSDWLGVKYSVFVNSGSSANQITIAALRETQGLGEVIVPTLTWVSDIASTIQAGFKPVFVDINPRTLGMDCEQVLQKITPQTKAVFMTHVLGYNGLSQKLLDELAARNIPLIEDVCESYGATFNGQKLGSFGWVSNFSFYYAHHMSTIEGGMVSTNDPDLYQKLRMFRSHGMVREATSESLKQEYYQNYPDLNPDFIFAFPAYNVRSTELNAVIGRSQLKRLDDNNKIRTENLHLFLDNLDSNKYQTDFDTEGSCNYAFTLILKDPDPELSARVQQTMRQLGVEFRRGTAGGGNQTRQPYLRGFLGEKEWEKYPKVDHVHFYGFYIGNYPDLEKQKISELCAILNQV</sequence>
<dbReference type="InterPro" id="IPR015421">
    <property type="entry name" value="PyrdxlP-dep_Trfase_major"/>
</dbReference>
<dbReference type="PANTHER" id="PTHR30244:SF34">
    <property type="entry name" value="DTDP-4-AMINO-4,6-DIDEOXYGALACTOSE TRANSAMINASE"/>
    <property type="match status" value="1"/>
</dbReference>
<keyword evidence="3" id="KW-1185">Reference proteome</keyword>
<protein>
    <submittedName>
        <fullName evidence="2">CDP-4-keto-6-deoxy-D-glucose-3-dehydrase</fullName>
    </submittedName>
</protein>
<reference evidence="2" key="1">
    <citation type="submission" date="2016-10" db="EMBL/GenBank/DDBJ databases">
        <title>CRISPR-Cas defence system in Roseofilum reptotaenium: evidence of a bacteriophage-cyanobacterium arms race in the coral black band disease.</title>
        <authorList>
            <person name="Buerger P."/>
            <person name="Wood-Charlson E.M."/>
            <person name="Weynberg K.D."/>
            <person name="Willis B."/>
            <person name="Van Oppen M.J."/>
        </authorList>
    </citation>
    <scope>NUCLEOTIDE SEQUENCE [LARGE SCALE GENOMIC DNA]</scope>
    <source>
        <strain evidence="2">AO1-A</strain>
    </source>
</reference>
<dbReference type="PANTHER" id="PTHR30244">
    <property type="entry name" value="TRANSAMINASE"/>
    <property type="match status" value="1"/>
</dbReference>
<dbReference type="Proteomes" id="UP000183940">
    <property type="component" value="Unassembled WGS sequence"/>
</dbReference>
<dbReference type="GO" id="GO:0008483">
    <property type="term" value="F:transaminase activity"/>
    <property type="evidence" value="ECO:0007669"/>
    <property type="project" value="TreeGrafter"/>
</dbReference>
<evidence type="ECO:0000313" key="2">
    <source>
        <dbReference type="EMBL" id="OJJ25550.1"/>
    </source>
</evidence>
<dbReference type="STRING" id="1925591.BI308_11160"/>
<proteinExistence type="inferred from homology"/>
<comment type="caution">
    <text evidence="2">The sequence shown here is derived from an EMBL/GenBank/DDBJ whole genome shotgun (WGS) entry which is preliminary data.</text>
</comment>
<dbReference type="GO" id="GO:0000271">
    <property type="term" value="P:polysaccharide biosynthetic process"/>
    <property type="evidence" value="ECO:0007669"/>
    <property type="project" value="TreeGrafter"/>
</dbReference>
<organism evidence="2 3">
    <name type="scientific">Roseofilum reptotaenium AO1-A</name>
    <dbReference type="NCBI Taxonomy" id="1925591"/>
    <lineage>
        <taxon>Bacteria</taxon>
        <taxon>Bacillati</taxon>
        <taxon>Cyanobacteriota</taxon>
        <taxon>Cyanophyceae</taxon>
        <taxon>Desertifilales</taxon>
        <taxon>Desertifilaceae</taxon>
        <taxon>Roseofilum</taxon>
    </lineage>
</organism>
<evidence type="ECO:0000313" key="3">
    <source>
        <dbReference type="Proteomes" id="UP000183940"/>
    </source>
</evidence>